<comment type="function">
    <text evidence="7">Involved in DNA repair and RecF pathway recombination.</text>
</comment>
<gene>
    <name evidence="7 9" type="primary">recO</name>
    <name evidence="9" type="ORF">ACFOU2_05335</name>
</gene>
<keyword evidence="5 7" id="KW-0234">DNA repair</keyword>
<proteinExistence type="inferred from homology"/>
<comment type="caution">
    <text evidence="9">The sequence shown here is derived from an EMBL/GenBank/DDBJ whole genome shotgun (WGS) entry which is preliminary data.</text>
</comment>
<comment type="similarity">
    <text evidence="1 7">Belongs to the RecO family.</text>
</comment>
<accession>A0ABV8AYD4</accession>
<dbReference type="InterPro" id="IPR022572">
    <property type="entry name" value="DNA_rep/recomb_RecO_N"/>
</dbReference>
<dbReference type="PANTHER" id="PTHR33991:SF1">
    <property type="entry name" value="DNA REPAIR PROTEIN RECO"/>
    <property type="match status" value="1"/>
</dbReference>
<sequence>MLSKCEGIVIRTSDYGEANKVVTIYTREAGKIGLMARGAKKPSSRFASLTQLFTYGHFLVQKGSGMGTLQQGEVISSMRGIREDIFSTAYASYIVELTDKSTENEKSNPFLFELLYQTLSFMNEGYDLDILTYIYELKMLSVLGLYPCLGQCSICQAKDGVFGFSIREGGLICHRCFEKDPYHFKLTPAAVKLLRLLYYMDIKRLGSISVKEETKKQLKQVIDSYYEEYSGLYLKTKRFLNQIENLRQSLSPQDTQESGLQVE</sequence>
<name>A0ABV8AYD4_9BACI</name>
<dbReference type="PANTHER" id="PTHR33991">
    <property type="entry name" value="DNA REPAIR PROTEIN RECO"/>
    <property type="match status" value="1"/>
</dbReference>
<organism evidence="9 10">
    <name type="scientific">Bacillus songklensis</name>
    <dbReference type="NCBI Taxonomy" id="1069116"/>
    <lineage>
        <taxon>Bacteria</taxon>
        <taxon>Bacillati</taxon>
        <taxon>Bacillota</taxon>
        <taxon>Bacilli</taxon>
        <taxon>Bacillales</taxon>
        <taxon>Bacillaceae</taxon>
        <taxon>Bacillus</taxon>
    </lineage>
</organism>
<evidence type="ECO:0000313" key="9">
    <source>
        <dbReference type="EMBL" id="MFC3882958.1"/>
    </source>
</evidence>
<keyword evidence="10" id="KW-1185">Reference proteome</keyword>
<evidence type="ECO:0000256" key="7">
    <source>
        <dbReference type="HAMAP-Rule" id="MF_00201"/>
    </source>
</evidence>
<dbReference type="InterPro" id="IPR003717">
    <property type="entry name" value="RecO"/>
</dbReference>
<evidence type="ECO:0000256" key="6">
    <source>
        <dbReference type="ARBA" id="ARBA00033409"/>
    </source>
</evidence>
<evidence type="ECO:0000259" key="8">
    <source>
        <dbReference type="Pfam" id="PF11967"/>
    </source>
</evidence>
<protein>
    <recommendedName>
        <fullName evidence="2 7">DNA repair protein RecO</fullName>
    </recommendedName>
    <alternativeName>
        <fullName evidence="6 7">Recombination protein O</fullName>
    </alternativeName>
</protein>
<dbReference type="SUPFAM" id="SSF50249">
    <property type="entry name" value="Nucleic acid-binding proteins"/>
    <property type="match status" value="1"/>
</dbReference>
<dbReference type="Gene3D" id="1.20.1440.120">
    <property type="entry name" value="Recombination protein O, C-terminal domain"/>
    <property type="match status" value="1"/>
</dbReference>
<evidence type="ECO:0000256" key="5">
    <source>
        <dbReference type="ARBA" id="ARBA00023204"/>
    </source>
</evidence>
<evidence type="ECO:0000313" key="10">
    <source>
        <dbReference type="Proteomes" id="UP001595752"/>
    </source>
</evidence>
<dbReference type="HAMAP" id="MF_00201">
    <property type="entry name" value="RecO"/>
    <property type="match status" value="1"/>
</dbReference>
<dbReference type="RefSeq" id="WP_377912890.1">
    <property type="nucleotide sequence ID" value="NZ_JBHRZT010000020.1"/>
</dbReference>
<feature type="domain" description="DNA replication/recombination mediator RecO N-terminal" evidence="8">
    <location>
        <begin position="1"/>
        <end position="77"/>
    </location>
</feature>
<evidence type="ECO:0000256" key="3">
    <source>
        <dbReference type="ARBA" id="ARBA00022763"/>
    </source>
</evidence>
<keyword evidence="4 7" id="KW-0233">DNA recombination</keyword>
<dbReference type="SUPFAM" id="SSF57863">
    <property type="entry name" value="ArfGap/RecO-like zinc finger"/>
    <property type="match status" value="1"/>
</dbReference>
<evidence type="ECO:0000256" key="2">
    <source>
        <dbReference type="ARBA" id="ARBA00021310"/>
    </source>
</evidence>
<dbReference type="InterPro" id="IPR042242">
    <property type="entry name" value="RecO_C"/>
</dbReference>
<dbReference type="InterPro" id="IPR012340">
    <property type="entry name" value="NA-bd_OB-fold"/>
</dbReference>
<dbReference type="Proteomes" id="UP001595752">
    <property type="component" value="Unassembled WGS sequence"/>
</dbReference>
<evidence type="ECO:0000256" key="1">
    <source>
        <dbReference type="ARBA" id="ARBA00007452"/>
    </source>
</evidence>
<dbReference type="EMBL" id="JBHRZT010000020">
    <property type="protein sequence ID" value="MFC3882958.1"/>
    <property type="molecule type" value="Genomic_DNA"/>
</dbReference>
<evidence type="ECO:0000256" key="4">
    <source>
        <dbReference type="ARBA" id="ARBA00023172"/>
    </source>
</evidence>
<dbReference type="Pfam" id="PF02565">
    <property type="entry name" value="RecO_C"/>
    <property type="match status" value="1"/>
</dbReference>
<dbReference type="InterPro" id="IPR037278">
    <property type="entry name" value="ARFGAP/RecO"/>
</dbReference>
<keyword evidence="3 7" id="KW-0227">DNA damage</keyword>
<reference evidence="10" key="1">
    <citation type="journal article" date="2019" name="Int. J. Syst. Evol. Microbiol.">
        <title>The Global Catalogue of Microorganisms (GCM) 10K type strain sequencing project: providing services to taxonomists for standard genome sequencing and annotation.</title>
        <authorList>
            <consortium name="The Broad Institute Genomics Platform"/>
            <consortium name="The Broad Institute Genome Sequencing Center for Infectious Disease"/>
            <person name="Wu L."/>
            <person name="Ma J."/>
        </authorList>
    </citation>
    <scope>NUCLEOTIDE SEQUENCE [LARGE SCALE GENOMIC DNA]</scope>
    <source>
        <strain evidence="10">CCUG 61889</strain>
    </source>
</reference>
<dbReference type="Pfam" id="PF11967">
    <property type="entry name" value="RecO_N"/>
    <property type="match status" value="1"/>
</dbReference>
<dbReference type="NCBIfam" id="TIGR00613">
    <property type="entry name" value="reco"/>
    <property type="match status" value="1"/>
</dbReference>
<dbReference type="Gene3D" id="2.40.50.140">
    <property type="entry name" value="Nucleic acid-binding proteins"/>
    <property type="match status" value="1"/>
</dbReference>